<keyword evidence="1" id="KW-0812">Transmembrane</keyword>
<dbReference type="EMBL" id="OBDY01000014">
    <property type="protein sequence ID" value="SNY53530.1"/>
    <property type="molecule type" value="Genomic_DNA"/>
</dbReference>
<evidence type="ECO:0000313" key="3">
    <source>
        <dbReference type="Proteomes" id="UP000219612"/>
    </source>
</evidence>
<keyword evidence="1" id="KW-1133">Transmembrane helix</keyword>
<protein>
    <submittedName>
        <fullName evidence="2">Uncharacterized protein</fullName>
    </submittedName>
</protein>
<organism evidence="2 3">
    <name type="scientific">Paractinoplanes atraurantiacus</name>
    <dbReference type="NCBI Taxonomy" id="1036182"/>
    <lineage>
        <taxon>Bacteria</taxon>
        <taxon>Bacillati</taxon>
        <taxon>Actinomycetota</taxon>
        <taxon>Actinomycetes</taxon>
        <taxon>Micromonosporales</taxon>
        <taxon>Micromonosporaceae</taxon>
        <taxon>Paractinoplanes</taxon>
    </lineage>
</organism>
<name>A0A285IZN8_9ACTN</name>
<reference evidence="2 3" key="1">
    <citation type="submission" date="2017-09" db="EMBL/GenBank/DDBJ databases">
        <authorList>
            <person name="Ehlers B."/>
            <person name="Leendertz F.H."/>
        </authorList>
    </citation>
    <scope>NUCLEOTIDE SEQUENCE [LARGE SCALE GENOMIC DNA]</scope>
    <source>
        <strain evidence="2 3">CGMCC 4.6857</strain>
    </source>
</reference>
<sequence length="101" mass="10728">MLETLVHVGVLAVGFGWVMRRRRWLGRVAWPAAGGLALLAVAALGDVAWLLFTLGLVEGRVSSAWTLTYVRWNSTIGTATGMATVGGMLALAGSVFLRRTA</sequence>
<gene>
    <name evidence="2" type="ORF">SAMN05421748_11441</name>
</gene>
<keyword evidence="3" id="KW-1185">Reference proteome</keyword>
<evidence type="ECO:0000313" key="2">
    <source>
        <dbReference type="EMBL" id="SNY53530.1"/>
    </source>
</evidence>
<accession>A0A285IZN8</accession>
<dbReference type="Proteomes" id="UP000219612">
    <property type="component" value="Unassembled WGS sequence"/>
</dbReference>
<proteinExistence type="predicted"/>
<feature type="transmembrane region" description="Helical" evidence="1">
    <location>
        <begin position="72"/>
        <end position="97"/>
    </location>
</feature>
<dbReference type="AlphaFoldDB" id="A0A285IZN8"/>
<evidence type="ECO:0000256" key="1">
    <source>
        <dbReference type="SAM" id="Phobius"/>
    </source>
</evidence>
<feature type="transmembrane region" description="Helical" evidence="1">
    <location>
        <begin position="28"/>
        <end position="52"/>
    </location>
</feature>
<keyword evidence="1" id="KW-0472">Membrane</keyword>